<name>A0ABY7JXY8_9ACTN</name>
<evidence type="ECO:0000313" key="1">
    <source>
        <dbReference type="EMBL" id="WAX57432.1"/>
    </source>
</evidence>
<gene>
    <name evidence="1" type="ORF">M6B22_01380</name>
</gene>
<dbReference type="EMBL" id="CP097463">
    <property type="protein sequence ID" value="WAX57432.1"/>
    <property type="molecule type" value="Genomic_DNA"/>
</dbReference>
<organism evidence="1 2">
    <name type="scientific">Jatrophihabitans cynanchi</name>
    <dbReference type="NCBI Taxonomy" id="2944128"/>
    <lineage>
        <taxon>Bacteria</taxon>
        <taxon>Bacillati</taxon>
        <taxon>Actinomycetota</taxon>
        <taxon>Actinomycetes</taxon>
        <taxon>Jatrophihabitantales</taxon>
        <taxon>Jatrophihabitantaceae</taxon>
        <taxon>Jatrophihabitans</taxon>
    </lineage>
</organism>
<reference evidence="1" key="1">
    <citation type="submission" date="2022-05" db="EMBL/GenBank/DDBJ databases">
        <title>Jatrophihabitans sp. SB3-54 whole genome sequence.</title>
        <authorList>
            <person name="Suh M.K."/>
            <person name="Eom M.K."/>
            <person name="Kim J.S."/>
            <person name="Kim H.S."/>
            <person name="Do H.E."/>
            <person name="Shin Y.K."/>
            <person name="Lee J.-S."/>
        </authorList>
    </citation>
    <scope>NUCLEOTIDE SEQUENCE</scope>
    <source>
        <strain evidence="1">SB3-54</strain>
    </source>
</reference>
<keyword evidence="2" id="KW-1185">Reference proteome</keyword>
<proteinExistence type="predicted"/>
<dbReference type="RefSeq" id="WP_269443972.1">
    <property type="nucleotide sequence ID" value="NZ_CP097463.1"/>
</dbReference>
<sequence length="209" mass="20900">MNRGALRLPLASEVSASAPSAGVHLGIGQAGPVTLRLFRQVPTRIAVIGALQVAQLLAIRAAAGGTAVLVLTGRANLWSAAVAHGPSSRVSPHGPDALQLAGTPGVIVDDRPEAARGLGEAGEFQCRLELRTPATPQDLAGLAQADAVLLGRVGAELAAAVPGVFGVAPAHPAHLTSLADGAVAVLRRGALDYVTLDPTAAEASLLRAG</sequence>
<evidence type="ECO:0000313" key="2">
    <source>
        <dbReference type="Proteomes" id="UP001164693"/>
    </source>
</evidence>
<accession>A0ABY7JXY8</accession>
<dbReference type="Proteomes" id="UP001164693">
    <property type="component" value="Chromosome"/>
</dbReference>
<protein>
    <submittedName>
        <fullName evidence="1">Uncharacterized protein</fullName>
    </submittedName>
</protein>